<evidence type="ECO:0000256" key="2">
    <source>
        <dbReference type="ARBA" id="ARBA00012695"/>
    </source>
</evidence>
<evidence type="ECO:0000256" key="3">
    <source>
        <dbReference type="ARBA" id="ARBA00023002"/>
    </source>
</evidence>
<dbReference type="GO" id="GO:0071949">
    <property type="term" value="F:FAD binding"/>
    <property type="evidence" value="ECO:0007669"/>
    <property type="project" value="TreeGrafter"/>
</dbReference>
<dbReference type="InterPro" id="IPR002872">
    <property type="entry name" value="Proline_DH_dom"/>
</dbReference>
<organism evidence="6 7">
    <name type="scientific">Colocasia esculenta</name>
    <name type="common">Wild taro</name>
    <name type="synonym">Arum esculentum</name>
    <dbReference type="NCBI Taxonomy" id="4460"/>
    <lineage>
        <taxon>Eukaryota</taxon>
        <taxon>Viridiplantae</taxon>
        <taxon>Streptophyta</taxon>
        <taxon>Embryophyta</taxon>
        <taxon>Tracheophyta</taxon>
        <taxon>Spermatophyta</taxon>
        <taxon>Magnoliopsida</taxon>
        <taxon>Liliopsida</taxon>
        <taxon>Araceae</taxon>
        <taxon>Aroideae</taxon>
        <taxon>Colocasieae</taxon>
        <taxon>Colocasia</taxon>
    </lineage>
</organism>
<comment type="caution">
    <text evidence="6">The sequence shown here is derived from an EMBL/GenBank/DDBJ whole genome shotgun (WGS) entry which is preliminary data.</text>
</comment>
<evidence type="ECO:0000259" key="5">
    <source>
        <dbReference type="Pfam" id="PF01619"/>
    </source>
</evidence>
<dbReference type="EMBL" id="NMUH01001662">
    <property type="protein sequence ID" value="MQL94333.1"/>
    <property type="molecule type" value="Genomic_DNA"/>
</dbReference>
<dbReference type="EC" id="1.5.5.2" evidence="2"/>
<dbReference type="Gene3D" id="3.20.20.220">
    <property type="match status" value="2"/>
</dbReference>
<evidence type="ECO:0000256" key="4">
    <source>
        <dbReference type="ARBA" id="ARBA00023062"/>
    </source>
</evidence>
<dbReference type="OrthoDB" id="5464at2759"/>
<dbReference type="GO" id="GO:0005739">
    <property type="term" value="C:mitochondrion"/>
    <property type="evidence" value="ECO:0007669"/>
    <property type="project" value="TreeGrafter"/>
</dbReference>
<comment type="similarity">
    <text evidence="1">Belongs to the proline oxidase family.</text>
</comment>
<feature type="domain" description="Proline dehydrogenase" evidence="5">
    <location>
        <begin position="65"/>
        <end position="398"/>
    </location>
</feature>
<dbReference type="PANTHER" id="PTHR13914">
    <property type="entry name" value="PROLINE OXIDASE"/>
    <property type="match status" value="1"/>
</dbReference>
<evidence type="ECO:0000256" key="1">
    <source>
        <dbReference type="ARBA" id="ARBA00005869"/>
    </source>
</evidence>
<keyword evidence="7" id="KW-1185">Reference proteome</keyword>
<keyword evidence="3" id="KW-0560">Oxidoreductase</keyword>
<dbReference type="Proteomes" id="UP000652761">
    <property type="component" value="Unassembled WGS sequence"/>
</dbReference>
<gene>
    <name evidence="6" type="ORF">Taro_026995</name>
</gene>
<feature type="domain" description="Proline dehydrogenase" evidence="5">
    <location>
        <begin position="521"/>
        <end position="857"/>
    </location>
</feature>
<dbReference type="InterPro" id="IPR015659">
    <property type="entry name" value="Proline_oxidase"/>
</dbReference>
<dbReference type="SUPFAM" id="SSF51730">
    <property type="entry name" value="FAD-linked oxidoreductase"/>
    <property type="match status" value="2"/>
</dbReference>
<dbReference type="InterPro" id="IPR029041">
    <property type="entry name" value="FAD-linked_oxidoreductase-like"/>
</dbReference>
<dbReference type="GO" id="GO:0004657">
    <property type="term" value="F:proline dehydrogenase activity"/>
    <property type="evidence" value="ECO:0007669"/>
    <property type="project" value="UniProtKB-EC"/>
</dbReference>
<sequence length="878" mass="95397">MGTLLRSLVNLYAMSCEPVVDLGIAVMRSRVLERSAMARAVVMAAVKETAYRQFCAGEGVEEAGRTLQGLWDEGLRGILDYSLEDAEDNAGCDANLAQFLKTVELTSRLPPSSVSFACVKITAICPVALLERVSDLLRWEQKDPSTVLPWRRHSWPVLSDSSPLYHTPSAPPPLSPTEEHDLQLAHQRLSALCAKCAEFNLPLLIDAEYTSVQPAIDYVSFDAAASFNRGSDPLVYGTMQAYLRDAKDRLALAMEASDGEGIPMGFKLVRGAYMTREARVADSLGAESPVHCGIQETHACYNQCASFMLERVSQGSGSVVLATHNLDSGRMAAAKAEELGLSKGNQRVQFAQLKGMAEGLTLGLRNAGFNVSKYLPFGPVDKVMPYLVRRAEENRGLLSASSLDRQLMGTARSILSVTPTPSSTPAAVLPQLVVKPDAGAQVFDFDDTQRLFATVPSRTLLRSMAVQYAMACEPVMDLGIAFMRSGVMERSSMARAVVMAAAKETVYRHFCAGEGVEEAGRTLQGMWDEGIQGILDYSLEDAVDNAGCDANLTEFLKTVETTSFLPPSSVSFACVKITAICPVTLLERVSDLLRWEQKDPSSVLPWRRHSLPVLSDSSPLYHTPSAPPPLSSKEEHDLQLAHQRLATLCARCAEFNLPLLIDAEYVSVQPAIDYFSYDAAASFNRGSDPLVYGTIQAYLRDAKDRLLLATEAADREGITMGFKLVRGAYMTREAKEAASLGAASPIQPSIQDTHACYNQCASLMLERASRGAGSIVLATHNVESGRTAASKVEELGMGKGSRRVQFAQLKGMAEGLSLGLRNAGFNVSKYLPFGPVDKVVPYLVRRAEENRGLLSTTSSDRKLMTRELKRRLACALLG</sequence>
<dbReference type="PANTHER" id="PTHR13914:SF0">
    <property type="entry name" value="PROLINE DEHYDROGENASE 1, MITOCHONDRIAL"/>
    <property type="match status" value="1"/>
</dbReference>
<accession>A0A843VQA5</accession>
<evidence type="ECO:0000313" key="7">
    <source>
        <dbReference type="Proteomes" id="UP000652761"/>
    </source>
</evidence>
<evidence type="ECO:0000313" key="6">
    <source>
        <dbReference type="EMBL" id="MQL94333.1"/>
    </source>
</evidence>
<dbReference type="Pfam" id="PF01619">
    <property type="entry name" value="Pro_dh"/>
    <property type="match status" value="2"/>
</dbReference>
<keyword evidence="4" id="KW-0642">Proline metabolism</keyword>
<name>A0A843VQA5_COLES</name>
<dbReference type="GO" id="GO:0010133">
    <property type="term" value="P:L-proline catabolic process to L-glutamate"/>
    <property type="evidence" value="ECO:0007669"/>
    <property type="project" value="TreeGrafter"/>
</dbReference>
<protein>
    <recommendedName>
        <fullName evidence="2">proline dehydrogenase</fullName>
        <ecNumber evidence="2">1.5.5.2</ecNumber>
    </recommendedName>
</protein>
<proteinExistence type="inferred from homology"/>
<reference evidence="6" key="1">
    <citation type="submission" date="2017-07" db="EMBL/GenBank/DDBJ databases">
        <title>Taro Niue Genome Assembly and Annotation.</title>
        <authorList>
            <person name="Atibalentja N."/>
            <person name="Keating K."/>
            <person name="Fields C.J."/>
        </authorList>
    </citation>
    <scope>NUCLEOTIDE SEQUENCE</scope>
    <source>
        <strain evidence="6">Niue_2</strain>
        <tissue evidence="6">Leaf</tissue>
    </source>
</reference>
<dbReference type="AlphaFoldDB" id="A0A843VQA5"/>